<gene>
    <name evidence="3" type="ORF">IW254_002121</name>
</gene>
<dbReference type="Proteomes" id="UP000658613">
    <property type="component" value="Unassembled WGS sequence"/>
</dbReference>
<keyword evidence="2" id="KW-0472">Membrane</keyword>
<evidence type="ECO:0000256" key="2">
    <source>
        <dbReference type="SAM" id="Phobius"/>
    </source>
</evidence>
<keyword evidence="2" id="KW-0812">Transmembrane</keyword>
<organism evidence="3 4">
    <name type="scientific">Corynebacterium aquatimens</name>
    <dbReference type="NCBI Taxonomy" id="1190508"/>
    <lineage>
        <taxon>Bacteria</taxon>
        <taxon>Bacillati</taxon>
        <taxon>Actinomycetota</taxon>
        <taxon>Actinomycetes</taxon>
        <taxon>Mycobacteriales</taxon>
        <taxon>Corynebacteriaceae</taxon>
        <taxon>Corynebacterium</taxon>
    </lineage>
</organism>
<keyword evidence="4" id="KW-1185">Reference proteome</keyword>
<proteinExistence type="predicted"/>
<evidence type="ECO:0000313" key="4">
    <source>
        <dbReference type="Proteomes" id="UP000658613"/>
    </source>
</evidence>
<protein>
    <submittedName>
        <fullName evidence="3">Uncharacterized protein</fullName>
    </submittedName>
</protein>
<sequence length="189" mass="19338">MDTSNRKVAVFMALGILLAGLIGMVVWKSTSVQAGSQDNAGFTGNVADADTTETSSLASASQASTPPSTQAATSSNESMSGPKPAQPALNPGAAVGSDPLAPPGAVVNPPAPVAPQQHYRPNNVLPEQPSTSPAPQTPKQDENTQPNTQPELTQQPSAPEESVQQNTPADATPTVDSGDQPRQSEPIRP</sequence>
<reference evidence="3" key="1">
    <citation type="submission" date="2020-11" db="EMBL/GenBank/DDBJ databases">
        <title>Sequencing the genomes of 1000 actinobacteria strains.</title>
        <authorList>
            <person name="Klenk H.-P."/>
        </authorList>
    </citation>
    <scope>NUCLEOTIDE SEQUENCE</scope>
    <source>
        <strain evidence="3">DSM 45632</strain>
    </source>
</reference>
<dbReference type="AlphaFoldDB" id="A0A931DZ84"/>
<keyword evidence="2" id="KW-1133">Transmembrane helix</keyword>
<feature type="region of interest" description="Disordered" evidence="1">
    <location>
        <begin position="37"/>
        <end position="189"/>
    </location>
</feature>
<feature type="compositionally biased region" description="Low complexity" evidence="1">
    <location>
        <begin position="47"/>
        <end position="75"/>
    </location>
</feature>
<evidence type="ECO:0000256" key="1">
    <source>
        <dbReference type="SAM" id="MobiDB-lite"/>
    </source>
</evidence>
<feature type="compositionally biased region" description="Polar residues" evidence="1">
    <location>
        <begin position="128"/>
        <end position="183"/>
    </location>
</feature>
<dbReference type="RefSeq" id="WP_196825425.1">
    <property type="nucleotide sequence ID" value="NZ_CP046980.1"/>
</dbReference>
<feature type="transmembrane region" description="Helical" evidence="2">
    <location>
        <begin position="7"/>
        <end position="27"/>
    </location>
</feature>
<evidence type="ECO:0000313" key="3">
    <source>
        <dbReference type="EMBL" id="MBG6123152.1"/>
    </source>
</evidence>
<accession>A0A931DZ84</accession>
<dbReference type="EMBL" id="JADOUE010000001">
    <property type="protein sequence ID" value="MBG6123152.1"/>
    <property type="molecule type" value="Genomic_DNA"/>
</dbReference>
<comment type="caution">
    <text evidence="3">The sequence shown here is derived from an EMBL/GenBank/DDBJ whole genome shotgun (WGS) entry which is preliminary data.</text>
</comment>
<name>A0A931DZ84_9CORY</name>